<dbReference type="OrthoDB" id="419711at2759"/>
<dbReference type="PANTHER" id="PTHR12242">
    <property type="entry name" value="OS02G0130600 PROTEIN-RELATED"/>
    <property type="match status" value="1"/>
</dbReference>
<evidence type="ECO:0008006" key="4">
    <source>
        <dbReference type="Google" id="ProtNLM"/>
    </source>
</evidence>
<dbReference type="Proteomes" id="UP000726737">
    <property type="component" value="Unassembled WGS sequence"/>
</dbReference>
<feature type="transmembrane region" description="Helical" evidence="1">
    <location>
        <begin position="210"/>
        <end position="230"/>
    </location>
</feature>
<keyword evidence="1" id="KW-1133">Transmembrane helix</keyword>
<keyword evidence="1" id="KW-0472">Membrane</keyword>
<accession>A0A9P6PNN2</accession>
<dbReference type="PANTHER" id="PTHR12242:SF1">
    <property type="entry name" value="MYND-TYPE DOMAIN-CONTAINING PROTEIN"/>
    <property type="match status" value="1"/>
</dbReference>
<protein>
    <recommendedName>
        <fullName evidence="4">Protein rolling stone-like</fullName>
    </recommendedName>
</protein>
<dbReference type="AlphaFoldDB" id="A0A9P6PNN2"/>
<feature type="transmembrane region" description="Helical" evidence="1">
    <location>
        <begin position="31"/>
        <end position="50"/>
    </location>
</feature>
<comment type="caution">
    <text evidence="2">The sequence shown here is derived from an EMBL/GenBank/DDBJ whole genome shotgun (WGS) entry which is preliminary data.</text>
</comment>
<name>A0A9P6PNN2_9FUNG</name>
<evidence type="ECO:0000313" key="2">
    <source>
        <dbReference type="EMBL" id="KAG0250153.1"/>
    </source>
</evidence>
<reference evidence="2" key="1">
    <citation type="journal article" date="2020" name="Fungal Divers.">
        <title>Resolving the Mortierellaceae phylogeny through synthesis of multi-gene phylogenetics and phylogenomics.</title>
        <authorList>
            <person name="Vandepol N."/>
            <person name="Liber J."/>
            <person name="Desiro A."/>
            <person name="Na H."/>
            <person name="Kennedy M."/>
            <person name="Barry K."/>
            <person name="Grigoriev I.V."/>
            <person name="Miller A.N."/>
            <person name="O'Donnell K."/>
            <person name="Stajich J.E."/>
            <person name="Bonito G."/>
        </authorList>
    </citation>
    <scope>NUCLEOTIDE SEQUENCE</scope>
    <source>
        <strain evidence="2">KOD948</strain>
    </source>
</reference>
<dbReference type="EMBL" id="JAAAJA010000720">
    <property type="protein sequence ID" value="KAG0250153.1"/>
    <property type="molecule type" value="Genomic_DNA"/>
</dbReference>
<keyword evidence="3" id="KW-1185">Reference proteome</keyword>
<dbReference type="GO" id="GO:0016020">
    <property type="term" value="C:membrane"/>
    <property type="evidence" value="ECO:0007669"/>
    <property type="project" value="TreeGrafter"/>
</dbReference>
<feature type="transmembrane region" description="Helical" evidence="1">
    <location>
        <begin position="108"/>
        <end position="129"/>
    </location>
</feature>
<gene>
    <name evidence="2" type="ORF">BG011_008632</name>
</gene>
<keyword evidence="1" id="KW-0812">Transmembrane</keyword>
<evidence type="ECO:0000256" key="1">
    <source>
        <dbReference type="SAM" id="Phobius"/>
    </source>
</evidence>
<feature type="transmembrane region" description="Helical" evidence="1">
    <location>
        <begin position="173"/>
        <end position="190"/>
    </location>
</feature>
<sequence length="272" mass="31385">MASIPVRWLKLDRFEPNRIVTSNVVSVRTLVIIRAFEFLYVMIAMLTVWATSRSAADYLQYFTNLTYFGLASYLCASMIWGILYLRVPESDRATWIQSGSPWWGYTHWLLYSTVVTFSTVVPLVFWTLLATGVSEWSAVEIYTNVSVHALDGVFGMLIELIFNRHFLQPVHSLFVTGVMALYMCLTFVVHETMGTWVYHFLDWDQGPKAAIYYIGVAIGLFIIFFVLYGLHNTRNKCLAERSIRINGDLDMEYRQHHQNEKDDLENGSTVNL</sequence>
<proteinExistence type="predicted"/>
<feature type="transmembrane region" description="Helical" evidence="1">
    <location>
        <begin position="141"/>
        <end position="161"/>
    </location>
</feature>
<organism evidence="2 3">
    <name type="scientific">Mortierella polycephala</name>
    <dbReference type="NCBI Taxonomy" id="41804"/>
    <lineage>
        <taxon>Eukaryota</taxon>
        <taxon>Fungi</taxon>
        <taxon>Fungi incertae sedis</taxon>
        <taxon>Mucoromycota</taxon>
        <taxon>Mortierellomycotina</taxon>
        <taxon>Mortierellomycetes</taxon>
        <taxon>Mortierellales</taxon>
        <taxon>Mortierellaceae</taxon>
        <taxon>Mortierella</taxon>
    </lineage>
</organism>
<feature type="transmembrane region" description="Helical" evidence="1">
    <location>
        <begin position="70"/>
        <end position="87"/>
    </location>
</feature>
<evidence type="ECO:0000313" key="3">
    <source>
        <dbReference type="Proteomes" id="UP000726737"/>
    </source>
</evidence>